<dbReference type="InterPro" id="IPR051532">
    <property type="entry name" value="Ester_Hydrolysis_Enzymes"/>
</dbReference>
<dbReference type="InterPro" id="IPR013830">
    <property type="entry name" value="SGNH_hydro"/>
</dbReference>
<dbReference type="OrthoDB" id="9794725at2"/>
<organism evidence="2 3">
    <name type="scientific">Christiangramia aestuarii</name>
    <dbReference type="NCBI Taxonomy" id="1028746"/>
    <lineage>
        <taxon>Bacteria</taxon>
        <taxon>Pseudomonadati</taxon>
        <taxon>Bacteroidota</taxon>
        <taxon>Flavobacteriia</taxon>
        <taxon>Flavobacteriales</taxon>
        <taxon>Flavobacteriaceae</taxon>
        <taxon>Christiangramia</taxon>
    </lineage>
</organism>
<dbReference type="Gene3D" id="3.40.50.1110">
    <property type="entry name" value="SGNH hydrolase"/>
    <property type="match status" value="1"/>
</dbReference>
<dbReference type="Proteomes" id="UP000460416">
    <property type="component" value="Unassembled WGS sequence"/>
</dbReference>
<dbReference type="PANTHER" id="PTHR30383:SF5">
    <property type="entry name" value="SGNH HYDROLASE-TYPE ESTERASE DOMAIN-CONTAINING PROTEIN"/>
    <property type="match status" value="1"/>
</dbReference>
<proteinExistence type="predicted"/>
<dbReference type="EMBL" id="VJVW01000005">
    <property type="protein sequence ID" value="MUP43495.1"/>
    <property type="molecule type" value="Genomic_DNA"/>
</dbReference>
<dbReference type="Pfam" id="PF13472">
    <property type="entry name" value="Lipase_GDSL_2"/>
    <property type="match status" value="1"/>
</dbReference>
<name>A0A7K1LRQ9_9FLAO</name>
<dbReference type="SUPFAM" id="SSF52266">
    <property type="entry name" value="SGNH hydrolase"/>
    <property type="match status" value="1"/>
</dbReference>
<comment type="caution">
    <text evidence="2">The sequence shown here is derived from an EMBL/GenBank/DDBJ whole genome shotgun (WGS) entry which is preliminary data.</text>
</comment>
<keyword evidence="3" id="KW-1185">Reference proteome</keyword>
<evidence type="ECO:0000313" key="2">
    <source>
        <dbReference type="EMBL" id="MUP43495.1"/>
    </source>
</evidence>
<dbReference type="CDD" id="cd04501">
    <property type="entry name" value="SGNH_hydrolase_like_4"/>
    <property type="match status" value="1"/>
</dbReference>
<reference evidence="2 3" key="1">
    <citation type="submission" date="2019-07" db="EMBL/GenBank/DDBJ databases">
        <title>Gramella aestuarii sp. nov., isolated from a tidal flat, and emended description of Gramella echinicola.</title>
        <authorList>
            <person name="Liu L."/>
        </authorList>
    </citation>
    <scope>NUCLEOTIDE SEQUENCE [LARGE SCALE GENOMIC DNA]</scope>
    <source>
        <strain evidence="2 3">BS12</strain>
    </source>
</reference>
<dbReference type="AlphaFoldDB" id="A0A7K1LRQ9"/>
<keyword evidence="2" id="KW-0378">Hydrolase</keyword>
<dbReference type="PANTHER" id="PTHR30383">
    <property type="entry name" value="THIOESTERASE 1/PROTEASE 1/LYSOPHOSPHOLIPASE L1"/>
    <property type="match status" value="1"/>
</dbReference>
<dbReference type="GO" id="GO:0004622">
    <property type="term" value="F:phosphatidylcholine lysophospholipase activity"/>
    <property type="evidence" value="ECO:0007669"/>
    <property type="project" value="TreeGrafter"/>
</dbReference>
<feature type="domain" description="SGNH hydrolase-type esterase" evidence="1">
    <location>
        <begin position="57"/>
        <end position="220"/>
    </location>
</feature>
<gene>
    <name evidence="2" type="ORF">FLP08_12990</name>
</gene>
<sequence>MYERLFTLFAFFLYLGYAHAQDEKYQQLMEQDWANLKKYRKANEKIIAKGDFPGVIFMGNSITEGWSSLRSEFFSKHDFLGRGIGGQTTPQMLLRFIADVIDLKPQAVVILAGTNDIAGNTGYSSEKMITDNITAMAQLAEQNRIRVILASVLPVHEYPWNPGIDPVKKIAALNKWIKDHTEANEYIYQDFYSVMADSRKGLPKKYAEDGVHPTTLGYQVMEPLALKAISKVLDK</sequence>
<protein>
    <submittedName>
        <fullName evidence="2">Acylhydrolase</fullName>
    </submittedName>
</protein>
<evidence type="ECO:0000259" key="1">
    <source>
        <dbReference type="Pfam" id="PF13472"/>
    </source>
</evidence>
<accession>A0A7K1LRQ9</accession>
<dbReference type="InterPro" id="IPR036514">
    <property type="entry name" value="SGNH_hydro_sf"/>
</dbReference>
<evidence type="ECO:0000313" key="3">
    <source>
        <dbReference type="Proteomes" id="UP000460416"/>
    </source>
</evidence>
<dbReference type="RefSeq" id="WP_156277285.1">
    <property type="nucleotide sequence ID" value="NZ_BAABGI010000004.1"/>
</dbReference>